<evidence type="ECO:0000313" key="1">
    <source>
        <dbReference type="EMBL" id="KAH3860200.1"/>
    </source>
</evidence>
<keyword evidence="2" id="KW-1185">Reference proteome</keyword>
<comment type="caution">
    <text evidence="1">The sequence shown here is derived from an EMBL/GenBank/DDBJ whole genome shotgun (WGS) entry which is preliminary data.</text>
</comment>
<reference evidence="1" key="1">
    <citation type="journal article" date="2019" name="bioRxiv">
        <title>The Genome of the Zebra Mussel, Dreissena polymorpha: A Resource for Invasive Species Research.</title>
        <authorList>
            <person name="McCartney M.A."/>
            <person name="Auch B."/>
            <person name="Kono T."/>
            <person name="Mallez S."/>
            <person name="Zhang Y."/>
            <person name="Obille A."/>
            <person name="Becker A."/>
            <person name="Abrahante J.E."/>
            <person name="Garbe J."/>
            <person name="Badalamenti J.P."/>
            <person name="Herman A."/>
            <person name="Mangelson H."/>
            <person name="Liachko I."/>
            <person name="Sullivan S."/>
            <person name="Sone E.D."/>
            <person name="Koren S."/>
            <person name="Silverstein K.A.T."/>
            <person name="Beckman K.B."/>
            <person name="Gohl D.M."/>
        </authorList>
    </citation>
    <scope>NUCLEOTIDE SEQUENCE</scope>
    <source>
        <strain evidence="1">Duluth1</strain>
        <tissue evidence="1">Whole animal</tissue>
    </source>
</reference>
<sequence>MICKYCYKFNLLTIFAGLSDRLSDDGGGGGGGGGVGGGGGGGGGGLGGGCGLEGSGNISMFSTFLLLLHKGRTTTTPTTINNPTTDAIPMATKTTSVMISKRNNIKT</sequence>
<name>A0A9D4LLG8_DREPO</name>
<dbReference type="AlphaFoldDB" id="A0A9D4LLG8"/>
<accession>A0A9D4LLG8</accession>
<dbReference type="EMBL" id="JAIWYP010000002">
    <property type="protein sequence ID" value="KAH3860200.1"/>
    <property type="molecule type" value="Genomic_DNA"/>
</dbReference>
<proteinExistence type="predicted"/>
<protein>
    <submittedName>
        <fullName evidence="1">Uncharacterized protein</fullName>
    </submittedName>
</protein>
<reference evidence="1" key="2">
    <citation type="submission" date="2020-11" db="EMBL/GenBank/DDBJ databases">
        <authorList>
            <person name="McCartney M.A."/>
            <person name="Auch B."/>
            <person name="Kono T."/>
            <person name="Mallez S."/>
            <person name="Becker A."/>
            <person name="Gohl D.M."/>
            <person name="Silverstein K.A.T."/>
            <person name="Koren S."/>
            <person name="Bechman K.B."/>
            <person name="Herman A."/>
            <person name="Abrahante J.E."/>
            <person name="Garbe J."/>
        </authorList>
    </citation>
    <scope>NUCLEOTIDE SEQUENCE</scope>
    <source>
        <strain evidence="1">Duluth1</strain>
        <tissue evidence="1">Whole animal</tissue>
    </source>
</reference>
<organism evidence="1 2">
    <name type="scientific">Dreissena polymorpha</name>
    <name type="common">Zebra mussel</name>
    <name type="synonym">Mytilus polymorpha</name>
    <dbReference type="NCBI Taxonomy" id="45954"/>
    <lineage>
        <taxon>Eukaryota</taxon>
        <taxon>Metazoa</taxon>
        <taxon>Spiralia</taxon>
        <taxon>Lophotrochozoa</taxon>
        <taxon>Mollusca</taxon>
        <taxon>Bivalvia</taxon>
        <taxon>Autobranchia</taxon>
        <taxon>Heteroconchia</taxon>
        <taxon>Euheterodonta</taxon>
        <taxon>Imparidentia</taxon>
        <taxon>Neoheterodontei</taxon>
        <taxon>Myida</taxon>
        <taxon>Dreissenoidea</taxon>
        <taxon>Dreissenidae</taxon>
        <taxon>Dreissena</taxon>
    </lineage>
</organism>
<evidence type="ECO:0000313" key="2">
    <source>
        <dbReference type="Proteomes" id="UP000828390"/>
    </source>
</evidence>
<dbReference type="Proteomes" id="UP000828390">
    <property type="component" value="Unassembled WGS sequence"/>
</dbReference>
<gene>
    <name evidence="1" type="ORF">DPMN_023092</name>
</gene>